<comment type="caution">
    <text evidence="3">The sequence shown here is derived from an EMBL/GenBank/DDBJ whole genome shotgun (WGS) entry which is preliminary data.</text>
</comment>
<reference evidence="3 4" key="1">
    <citation type="submission" date="2017-01" db="EMBL/GenBank/DDBJ databases">
        <title>Whole-Genome Shotgun Sequencing of Two beta-Proteobacterial Species in Search of the Bulgecin Biosynthetic Cluster.</title>
        <authorList>
            <person name="Horsman M.E."/>
            <person name="Marous D.R."/>
            <person name="Li R."/>
            <person name="Oliver R.A."/>
            <person name="Byun B."/>
            <person name="Emrich S.J."/>
            <person name="Boggess B."/>
            <person name="Townsend C.A."/>
            <person name="Mobashery S."/>
        </authorList>
    </citation>
    <scope>NUCLEOTIDE SEQUENCE [LARGE SCALE GENOMIC DNA]</scope>
    <source>
        <strain evidence="3 4">ATCC 31363</strain>
    </source>
</reference>
<dbReference type="AlphaFoldDB" id="A0A2A4EXF9"/>
<dbReference type="Gene3D" id="2.120.10.30">
    <property type="entry name" value="TolB, C-terminal domain"/>
    <property type="match status" value="1"/>
</dbReference>
<feature type="signal peptide" evidence="1">
    <location>
        <begin position="1"/>
        <end position="29"/>
    </location>
</feature>
<gene>
    <name evidence="3" type="ORF">BWP39_12790</name>
</gene>
<organism evidence="3 4">
    <name type="scientific">Paraburkholderia acidicola</name>
    <dbReference type="NCBI Taxonomy" id="1912599"/>
    <lineage>
        <taxon>Bacteria</taxon>
        <taxon>Pseudomonadati</taxon>
        <taxon>Pseudomonadota</taxon>
        <taxon>Betaproteobacteria</taxon>
        <taxon>Burkholderiales</taxon>
        <taxon>Burkholderiaceae</taxon>
        <taxon>Paraburkholderia</taxon>
    </lineage>
</organism>
<dbReference type="InterPro" id="IPR011042">
    <property type="entry name" value="6-blade_b-propeller_TolB-like"/>
</dbReference>
<evidence type="ECO:0000256" key="1">
    <source>
        <dbReference type="SAM" id="SignalP"/>
    </source>
</evidence>
<dbReference type="RefSeq" id="WP_096720658.1">
    <property type="nucleotide sequence ID" value="NZ_MTZV01000004.1"/>
</dbReference>
<dbReference type="SUPFAM" id="SSF63829">
    <property type="entry name" value="Calcium-dependent phosphotriesterase"/>
    <property type="match status" value="1"/>
</dbReference>
<dbReference type="InterPro" id="IPR013658">
    <property type="entry name" value="SGL"/>
</dbReference>
<proteinExistence type="predicted"/>
<name>A0A2A4EXF9_9BURK</name>
<evidence type="ECO:0000313" key="3">
    <source>
        <dbReference type="EMBL" id="PCE25397.1"/>
    </source>
</evidence>
<evidence type="ECO:0000259" key="2">
    <source>
        <dbReference type="Pfam" id="PF08450"/>
    </source>
</evidence>
<evidence type="ECO:0000313" key="4">
    <source>
        <dbReference type="Proteomes" id="UP000218022"/>
    </source>
</evidence>
<dbReference type="Pfam" id="PF08450">
    <property type="entry name" value="SGL"/>
    <property type="match status" value="1"/>
</dbReference>
<feature type="chain" id="PRO_5012314001" evidence="1">
    <location>
        <begin position="30"/>
        <end position="646"/>
    </location>
</feature>
<keyword evidence="1" id="KW-0732">Signal</keyword>
<protein>
    <submittedName>
        <fullName evidence="3">SMP-30/gluconolaconase/LRE-like region family protein</fullName>
    </submittedName>
</protein>
<dbReference type="EMBL" id="MTZV01000004">
    <property type="protein sequence ID" value="PCE25397.1"/>
    <property type="molecule type" value="Genomic_DNA"/>
</dbReference>
<accession>A0A2A4EXF9</accession>
<dbReference type="OrthoDB" id="24300at2"/>
<feature type="domain" description="SMP-30/Gluconolactonase/LRE-like region" evidence="2">
    <location>
        <begin position="118"/>
        <end position="239"/>
    </location>
</feature>
<dbReference type="Proteomes" id="UP000218022">
    <property type="component" value="Unassembled WGS sequence"/>
</dbReference>
<sequence length="646" mass="68497">MVARKRIRAVLLTTFLATTIATIAPVSQAGNTTDWLANTYGTLAAQVGNTARSMWVAPEGVIYTASMWDEYEGGVAIYQNGRSAGTIGIHGEFQGSAITGNATSIFAALQFSTVYGSGAVARYNRTTKARDLLIHVSATTNQQKVDTITGLATAGTLLYASDFYGNRVRVYTTDGVWQRDINITGPGALAVDGTGNLWVAQKSEGAIVGYSPTGALLNTIRMSTRSRPSSLYFDASSKQLMVGDEGPDMNIKRYTLTATPTLAGTFGVQGGYLDTTTGIKGQVGAKRFTRVAGIGKDTAGNLYVLNNPWGGGWDLARDGGTDIHAYNSAGNLRWTLQALNFEGIETPDPATDGALFYGGTNIYSGGAGGTFVANTVDPFTYPSDPRIATNGDRDEHFSQLAAVGGNRILVVSGQNPQAFDFFHFNAANGDIAIPDAVLPSAAFNATTWVRHGFCLDSKGGIWVGLDKTGYIDHYPLTGFDASGKPAWGPAIRYAIPKTIPQLTRIVYLADSDTMILGQGVTGSTDWTAIGTRIEVYHGWSAGNTTTPNPVITLPHANAKAIDAAGNYLFVGYWFSSGDALSNIDAINLSTGKLDTTLVNASPSTVDASSAIDSMYGVRAYLRSTGEYVVTKNNVKGDSVTVYRWTP</sequence>